<dbReference type="InterPro" id="IPR050815">
    <property type="entry name" value="TF_fung"/>
</dbReference>
<feature type="compositionally biased region" description="Basic and acidic residues" evidence="6">
    <location>
        <begin position="1"/>
        <end position="15"/>
    </location>
</feature>
<feature type="domain" description="Zn(2)-C6 fungal-type" evidence="7">
    <location>
        <begin position="22"/>
        <end position="54"/>
    </location>
</feature>
<dbReference type="InterPro" id="IPR001083">
    <property type="entry name" value="Cu_fist_DNA-bd_dom"/>
</dbReference>
<proteinExistence type="predicted"/>
<evidence type="ECO:0000256" key="6">
    <source>
        <dbReference type="SAM" id="MobiDB-lite"/>
    </source>
</evidence>
<dbReference type="Proteomes" id="UP000054018">
    <property type="component" value="Unassembled WGS sequence"/>
</dbReference>
<keyword evidence="4" id="KW-0804">Transcription</keyword>
<dbReference type="InterPro" id="IPR001138">
    <property type="entry name" value="Zn2Cys6_DnaBD"/>
</dbReference>
<dbReference type="PROSITE" id="PS50073">
    <property type="entry name" value="COPPER_FIST_2"/>
    <property type="match status" value="1"/>
</dbReference>
<reference evidence="10" key="2">
    <citation type="submission" date="2015-01" db="EMBL/GenBank/DDBJ databases">
        <title>Evolutionary Origins and Diversification of the Mycorrhizal Mutualists.</title>
        <authorList>
            <consortium name="DOE Joint Genome Institute"/>
            <consortium name="Mycorrhizal Genomics Consortium"/>
            <person name="Kohler A."/>
            <person name="Kuo A."/>
            <person name="Nagy L.G."/>
            <person name="Floudas D."/>
            <person name="Copeland A."/>
            <person name="Barry K.W."/>
            <person name="Cichocki N."/>
            <person name="Veneault-Fourrey C."/>
            <person name="LaButti K."/>
            <person name="Lindquist E.A."/>
            <person name="Lipzen A."/>
            <person name="Lundell T."/>
            <person name="Morin E."/>
            <person name="Murat C."/>
            <person name="Riley R."/>
            <person name="Ohm R."/>
            <person name="Sun H."/>
            <person name="Tunlid A."/>
            <person name="Henrissat B."/>
            <person name="Grigoriev I.V."/>
            <person name="Hibbett D.S."/>
            <person name="Martin F."/>
        </authorList>
    </citation>
    <scope>NUCLEOTIDE SEQUENCE [LARGE SCALE GENOMIC DNA]</scope>
    <source>
        <strain evidence="10">441</strain>
    </source>
</reference>
<dbReference type="GO" id="GO:0003677">
    <property type="term" value="F:DNA binding"/>
    <property type="evidence" value="ECO:0007669"/>
    <property type="project" value="InterPro"/>
</dbReference>
<dbReference type="HOGENOM" id="CLU_022337_1_1_1"/>
<dbReference type="OrthoDB" id="2309723at2759"/>
<reference evidence="9 10" key="1">
    <citation type="submission" date="2014-04" db="EMBL/GenBank/DDBJ databases">
        <authorList>
            <consortium name="DOE Joint Genome Institute"/>
            <person name="Kuo A."/>
            <person name="Kohler A."/>
            <person name="Costa M.D."/>
            <person name="Nagy L.G."/>
            <person name="Floudas D."/>
            <person name="Copeland A."/>
            <person name="Barry K.W."/>
            <person name="Cichocki N."/>
            <person name="Veneault-Fourrey C."/>
            <person name="LaButti K."/>
            <person name="Lindquist E.A."/>
            <person name="Lipzen A."/>
            <person name="Lundell T."/>
            <person name="Morin E."/>
            <person name="Murat C."/>
            <person name="Sun H."/>
            <person name="Tunlid A."/>
            <person name="Henrissat B."/>
            <person name="Grigoriev I.V."/>
            <person name="Hibbett D.S."/>
            <person name="Martin F."/>
            <person name="Nordberg H.P."/>
            <person name="Cantor M.N."/>
            <person name="Hua S.X."/>
        </authorList>
    </citation>
    <scope>NUCLEOTIDE SEQUENCE [LARGE SCALE GENOMIC DNA]</scope>
    <source>
        <strain evidence="9 10">441</strain>
    </source>
</reference>
<dbReference type="STRING" id="765257.A0A0C9ZRW9"/>
<dbReference type="AlphaFoldDB" id="A0A0C9ZRW9"/>
<evidence type="ECO:0000256" key="1">
    <source>
        <dbReference type="ARBA" id="ARBA00004123"/>
    </source>
</evidence>
<dbReference type="GO" id="GO:0005507">
    <property type="term" value="F:copper ion binding"/>
    <property type="evidence" value="ECO:0007669"/>
    <property type="project" value="InterPro"/>
</dbReference>
<protein>
    <submittedName>
        <fullName evidence="9">Unplaced genomic scaffold scaffold_54, whole genome shotgun sequence</fullName>
    </submittedName>
</protein>
<keyword evidence="2" id="KW-0479">Metal-binding</keyword>
<dbReference type="GO" id="GO:0008270">
    <property type="term" value="F:zinc ion binding"/>
    <property type="evidence" value="ECO:0007669"/>
    <property type="project" value="InterPro"/>
</dbReference>
<dbReference type="SUPFAM" id="SSF57701">
    <property type="entry name" value="Zn2/Cys6 DNA-binding domain"/>
    <property type="match status" value="1"/>
</dbReference>
<dbReference type="CDD" id="cd12148">
    <property type="entry name" value="fungal_TF_MHR"/>
    <property type="match status" value="1"/>
</dbReference>
<comment type="subcellular location">
    <subcellularLocation>
        <location evidence="1">Nucleus</location>
    </subcellularLocation>
</comment>
<dbReference type="PANTHER" id="PTHR47338">
    <property type="entry name" value="ZN(II)2CYS6 TRANSCRIPTION FACTOR (EUROFUNG)-RELATED"/>
    <property type="match status" value="1"/>
</dbReference>
<feature type="region of interest" description="Disordered" evidence="6">
    <location>
        <begin position="1"/>
        <end position="21"/>
    </location>
</feature>
<name>A0A0C9ZRW9_9AGAM</name>
<accession>A0A0C9ZRW9</accession>
<evidence type="ECO:0000256" key="3">
    <source>
        <dbReference type="ARBA" id="ARBA00023015"/>
    </source>
</evidence>
<evidence type="ECO:0000256" key="2">
    <source>
        <dbReference type="ARBA" id="ARBA00022723"/>
    </source>
</evidence>
<dbReference type="GO" id="GO:0000981">
    <property type="term" value="F:DNA-binding transcription factor activity, RNA polymerase II-specific"/>
    <property type="evidence" value="ECO:0007669"/>
    <property type="project" value="InterPro"/>
</dbReference>
<organism evidence="9 10">
    <name type="scientific">Pisolithus microcarpus 441</name>
    <dbReference type="NCBI Taxonomy" id="765257"/>
    <lineage>
        <taxon>Eukaryota</taxon>
        <taxon>Fungi</taxon>
        <taxon>Dikarya</taxon>
        <taxon>Basidiomycota</taxon>
        <taxon>Agaricomycotina</taxon>
        <taxon>Agaricomycetes</taxon>
        <taxon>Agaricomycetidae</taxon>
        <taxon>Boletales</taxon>
        <taxon>Sclerodermatineae</taxon>
        <taxon>Pisolithaceae</taxon>
        <taxon>Pisolithus</taxon>
    </lineage>
</organism>
<dbReference type="CDD" id="cd00067">
    <property type="entry name" value="GAL4"/>
    <property type="match status" value="1"/>
</dbReference>
<keyword evidence="10" id="KW-1185">Reference proteome</keyword>
<evidence type="ECO:0000256" key="5">
    <source>
        <dbReference type="ARBA" id="ARBA00023242"/>
    </source>
</evidence>
<dbReference type="PROSITE" id="PS50048">
    <property type="entry name" value="ZN2_CY6_FUNGAL_2"/>
    <property type="match status" value="1"/>
</dbReference>
<keyword evidence="5" id="KW-0539">Nucleus</keyword>
<dbReference type="PANTHER" id="PTHR47338:SF29">
    <property type="entry name" value="ZN(2)-C6 FUNGAL-TYPE DOMAIN-CONTAINING PROTEIN"/>
    <property type="match status" value="1"/>
</dbReference>
<dbReference type="InterPro" id="IPR036864">
    <property type="entry name" value="Zn2-C6_fun-type_DNA-bd_sf"/>
</dbReference>
<sequence length="520" mass="56319">MVTASDSRRNDRSDPPLRPGRACTSCHRRKIRCDGLRPTCTNCLRGNRATDCKYTIGSQRPQARARTPEDPQATTLSVTLNNTYSQTPKPITSRRSSPVGTNFVINDNPVNPAWEDGVQSAGTAHLSVDNSPSDFQYLIDTLAPYASDLGIFLSLLRLRAQPESITPALRSALILSSFHLTRPSAPEQAVSIETLISRLLHTLVDVVVVANPRLGPQFYLQTLQAEVLLVYHLLLMGRVSIAQSHVNAAMSLAIRLGLHMRSGDAPAAGSFDFLANFLPRLPLPGDAVEEQERADAWWTIYSLVKFAKVISVGSPEVSSTVNITARWPDAVKNGVCGGAPNSANRDPVSQFLLAQYFGIEGETPLGLQARASALLGEAHSVAAAYYRDSSISQSAGFCSRFTTLDNLIQNFFISLPHPATLPRSPGTGGAYTSQQMLLVVNLTALAQITLHCPFALLHAPSNRVCVETAIRAAQALNGIENPKITNPICIVSRDVAIGDRRSDDRSHIDVLGSFLLHTSR</sequence>
<dbReference type="Pfam" id="PF00172">
    <property type="entry name" value="Zn_clus"/>
    <property type="match status" value="1"/>
</dbReference>
<dbReference type="Gene3D" id="4.10.240.10">
    <property type="entry name" value="Zn(2)-C6 fungal-type DNA-binding domain"/>
    <property type="match status" value="1"/>
</dbReference>
<evidence type="ECO:0000259" key="8">
    <source>
        <dbReference type="PROSITE" id="PS50073"/>
    </source>
</evidence>
<keyword evidence="3" id="KW-0805">Transcription regulation</keyword>
<dbReference type="SMART" id="SM00066">
    <property type="entry name" value="GAL4"/>
    <property type="match status" value="1"/>
</dbReference>
<gene>
    <name evidence="9" type="ORF">PISMIDRAFT_651638</name>
</gene>
<dbReference type="EMBL" id="KN833738">
    <property type="protein sequence ID" value="KIK22493.1"/>
    <property type="molecule type" value="Genomic_DNA"/>
</dbReference>
<dbReference type="GO" id="GO:0005634">
    <property type="term" value="C:nucleus"/>
    <property type="evidence" value="ECO:0007669"/>
    <property type="project" value="UniProtKB-SubCell"/>
</dbReference>
<evidence type="ECO:0000313" key="10">
    <source>
        <dbReference type="Proteomes" id="UP000054018"/>
    </source>
</evidence>
<dbReference type="PROSITE" id="PS00463">
    <property type="entry name" value="ZN2_CY6_FUNGAL_1"/>
    <property type="match status" value="1"/>
</dbReference>
<evidence type="ECO:0000256" key="4">
    <source>
        <dbReference type="ARBA" id="ARBA00023163"/>
    </source>
</evidence>
<evidence type="ECO:0000313" key="9">
    <source>
        <dbReference type="EMBL" id="KIK22493.1"/>
    </source>
</evidence>
<feature type="domain" description="Copper-fist" evidence="8">
    <location>
        <begin position="30"/>
        <end position="72"/>
    </location>
</feature>
<evidence type="ECO:0000259" key="7">
    <source>
        <dbReference type="PROSITE" id="PS50048"/>
    </source>
</evidence>